<organism evidence="2 3">
    <name type="scientific">Mycolicibacterium parafortuitum</name>
    <name type="common">Mycobacterium parafortuitum</name>
    <dbReference type="NCBI Taxonomy" id="39692"/>
    <lineage>
        <taxon>Bacteria</taxon>
        <taxon>Bacillati</taxon>
        <taxon>Actinomycetota</taxon>
        <taxon>Actinomycetes</taxon>
        <taxon>Mycobacteriales</taxon>
        <taxon>Mycobacteriaceae</taxon>
        <taxon>Mycolicibacterium</taxon>
    </lineage>
</organism>
<dbReference type="InterPro" id="IPR002575">
    <property type="entry name" value="Aminoglycoside_PTrfase"/>
</dbReference>
<dbReference type="EMBL" id="AP022598">
    <property type="protein sequence ID" value="BBY73201.1"/>
    <property type="molecule type" value="Genomic_DNA"/>
</dbReference>
<sequence>MTTEMTQASTKQRNRTAFDNQAAAAKATSVEFDPATIERFLLAQKDINGVNGIRDLAKPSGAGASNGILFFTADLDNGSQTTTSELVLRYETDTPLIKQKRFDDEFQTIIAVNNAGLPAPVARWHDFTGDFFGRPSYITNRVHGQCPPSSIYAEGILQDADPATRKSMMLAVADYHGRLHAANIGPDQVPHLTRRGTGPTAIERELSWWFKEASLASPTPDKMEFLRRAHDRLIAVQPDPYTARLVHGDAQFANCMFDGPQVSAVLDWELSFLGHNESDLALLVLFADALNPVDEPVDGVPSEQEFIAAYEACAGRPIAAWEFFQAFNLVKVTTAMVFGAATMPGADELFTHYGALLTDAIDRIPR</sequence>
<evidence type="ECO:0000259" key="1">
    <source>
        <dbReference type="Pfam" id="PF01636"/>
    </source>
</evidence>
<dbReference type="GO" id="GO:0016740">
    <property type="term" value="F:transferase activity"/>
    <property type="evidence" value="ECO:0007669"/>
    <property type="project" value="UniProtKB-KW"/>
</dbReference>
<accession>A0A7I7TX14</accession>
<dbReference type="PANTHER" id="PTHR21310">
    <property type="entry name" value="AMINOGLYCOSIDE PHOSPHOTRANSFERASE-RELATED-RELATED"/>
    <property type="match status" value="1"/>
</dbReference>
<dbReference type="Proteomes" id="UP000466554">
    <property type="component" value="Chromosome"/>
</dbReference>
<proteinExistence type="predicted"/>
<feature type="domain" description="Aminoglycoside phosphotransferase" evidence="1">
    <location>
        <begin position="81"/>
        <end position="287"/>
    </location>
</feature>
<name>A0A7I7TX14_MYCPF</name>
<dbReference type="RefSeq" id="WP_163765110.1">
    <property type="nucleotide sequence ID" value="NZ_AP022598.1"/>
</dbReference>
<protein>
    <submittedName>
        <fullName evidence="2">Putative aminoglycoside phosphotransferase</fullName>
    </submittedName>
</protein>
<dbReference type="Gene3D" id="3.30.200.20">
    <property type="entry name" value="Phosphorylase Kinase, domain 1"/>
    <property type="match status" value="1"/>
</dbReference>
<dbReference type="Gene3D" id="3.90.1200.10">
    <property type="match status" value="1"/>
</dbReference>
<gene>
    <name evidence="2" type="ORF">MPRF_01000</name>
</gene>
<dbReference type="CDD" id="cd05154">
    <property type="entry name" value="ACAD10_11_N-like"/>
    <property type="match status" value="1"/>
</dbReference>
<dbReference type="InterPro" id="IPR011009">
    <property type="entry name" value="Kinase-like_dom_sf"/>
</dbReference>
<dbReference type="AlphaFoldDB" id="A0A7I7TX14"/>
<evidence type="ECO:0000313" key="3">
    <source>
        <dbReference type="Proteomes" id="UP000466554"/>
    </source>
</evidence>
<dbReference type="SUPFAM" id="SSF56112">
    <property type="entry name" value="Protein kinase-like (PK-like)"/>
    <property type="match status" value="1"/>
</dbReference>
<dbReference type="Pfam" id="PF01636">
    <property type="entry name" value="APH"/>
    <property type="match status" value="1"/>
</dbReference>
<evidence type="ECO:0000313" key="2">
    <source>
        <dbReference type="EMBL" id="BBY73201.1"/>
    </source>
</evidence>
<dbReference type="InterPro" id="IPR051678">
    <property type="entry name" value="AGP_Transferase"/>
</dbReference>
<keyword evidence="2" id="KW-0808">Transferase</keyword>
<reference evidence="2 3" key="1">
    <citation type="journal article" date="2019" name="Emerg. Microbes Infect.">
        <title>Comprehensive subspecies identification of 175 nontuberculous mycobacteria species based on 7547 genomic profiles.</title>
        <authorList>
            <person name="Matsumoto Y."/>
            <person name="Kinjo T."/>
            <person name="Motooka D."/>
            <person name="Nabeya D."/>
            <person name="Jung N."/>
            <person name="Uechi K."/>
            <person name="Horii T."/>
            <person name="Iida T."/>
            <person name="Fujita J."/>
            <person name="Nakamura S."/>
        </authorList>
    </citation>
    <scope>NUCLEOTIDE SEQUENCE [LARGE SCALE GENOMIC DNA]</scope>
    <source>
        <strain evidence="2 3">JCM 6367</strain>
    </source>
</reference>
<dbReference type="InterPro" id="IPR041726">
    <property type="entry name" value="ACAD10_11_N"/>
</dbReference>